<keyword evidence="2" id="KW-1185">Reference proteome</keyword>
<dbReference type="EMBL" id="CACVKT020005685">
    <property type="protein sequence ID" value="CAC5397474.1"/>
    <property type="molecule type" value="Genomic_DNA"/>
</dbReference>
<reference evidence="1 2" key="1">
    <citation type="submission" date="2020-06" db="EMBL/GenBank/DDBJ databases">
        <authorList>
            <person name="Li R."/>
            <person name="Bekaert M."/>
        </authorList>
    </citation>
    <scope>NUCLEOTIDE SEQUENCE [LARGE SCALE GENOMIC DNA]</scope>
    <source>
        <strain evidence="2">wild</strain>
    </source>
</reference>
<protein>
    <submittedName>
        <fullName evidence="1">Uncharacterized protein</fullName>
    </submittedName>
</protein>
<organism evidence="1 2">
    <name type="scientific">Mytilus coruscus</name>
    <name type="common">Sea mussel</name>
    <dbReference type="NCBI Taxonomy" id="42192"/>
    <lineage>
        <taxon>Eukaryota</taxon>
        <taxon>Metazoa</taxon>
        <taxon>Spiralia</taxon>
        <taxon>Lophotrochozoa</taxon>
        <taxon>Mollusca</taxon>
        <taxon>Bivalvia</taxon>
        <taxon>Autobranchia</taxon>
        <taxon>Pteriomorphia</taxon>
        <taxon>Mytilida</taxon>
        <taxon>Mytiloidea</taxon>
        <taxon>Mytilidae</taxon>
        <taxon>Mytilinae</taxon>
        <taxon>Mytilus</taxon>
    </lineage>
</organism>
<sequence length="156" mass="17736">MLEQNERVIGHFFEIVISNVTLLFCNQPYQLLEVDTSSILDMLQLSENIRSRFIDGDFAIRHTPGHFNGIWTDMATENYVIKASRGSGSTVGITNQKSALVRWTLTRHFRESLSRVMLERAGIAANNAKSHEETKPTAMKRDEEHVIAIVNHLNEP</sequence>
<dbReference type="OrthoDB" id="7428225at2759"/>
<evidence type="ECO:0000313" key="1">
    <source>
        <dbReference type="EMBL" id="CAC5397474.1"/>
    </source>
</evidence>
<accession>A0A6J8CQV8</accession>
<gene>
    <name evidence="1" type="ORF">MCOR_31904</name>
</gene>
<name>A0A6J8CQV8_MYTCO</name>
<dbReference type="Proteomes" id="UP000507470">
    <property type="component" value="Unassembled WGS sequence"/>
</dbReference>
<proteinExistence type="predicted"/>
<dbReference type="AlphaFoldDB" id="A0A6J8CQV8"/>
<evidence type="ECO:0000313" key="2">
    <source>
        <dbReference type="Proteomes" id="UP000507470"/>
    </source>
</evidence>